<accession>A0A941W244</accession>
<dbReference type="SUPFAM" id="SSF81593">
    <property type="entry name" value="Nucleotidyltransferase substrate binding subunit/domain"/>
    <property type="match status" value="1"/>
</dbReference>
<dbReference type="Gene3D" id="1.20.120.330">
    <property type="entry name" value="Nucleotidyltransferases domain 2"/>
    <property type="match status" value="1"/>
</dbReference>
<evidence type="ECO:0000313" key="2">
    <source>
        <dbReference type="Proteomes" id="UP000722750"/>
    </source>
</evidence>
<evidence type="ECO:0000313" key="1">
    <source>
        <dbReference type="EMBL" id="MBS1258139.1"/>
    </source>
</evidence>
<dbReference type="EMBL" id="JAANXD010000050">
    <property type="protein sequence ID" value="MBS1258139.1"/>
    <property type="molecule type" value="Genomic_DNA"/>
</dbReference>
<proteinExistence type="predicted"/>
<organism evidence="1 2">
    <name type="scientific">Candidatus Scalindua arabica</name>
    <dbReference type="NCBI Taxonomy" id="1127984"/>
    <lineage>
        <taxon>Bacteria</taxon>
        <taxon>Pseudomonadati</taxon>
        <taxon>Planctomycetota</taxon>
        <taxon>Candidatus Brocadiia</taxon>
        <taxon>Candidatus Brocadiales</taxon>
        <taxon>Candidatus Scalinduaceae</taxon>
        <taxon>Candidatus Scalindua</taxon>
    </lineage>
</organism>
<name>A0A941W244_9BACT</name>
<gene>
    <name evidence="1" type="ORF">MAG551_01192</name>
</gene>
<sequence length="157" mass="18675">MSRVEINRFKFLKVLAECNKHIKRLDYAFNKLYKNFDHPLSPENIIEVLDDDALVESLDQITYRFSKLQDSMGKVFKLFLISNGENIENMTMIDIINLLEKIEINIDSNEWFELREIRNIIAHEYEDESEKIAGVINKINEKRSYFKEILKTLDRKA</sequence>
<protein>
    <submittedName>
        <fullName evidence="1">Uncharacterized protein</fullName>
    </submittedName>
</protein>
<reference evidence="1" key="1">
    <citation type="journal article" date="2021" name="ISME J.">
        <title>Fine-scale metabolic discontinuity in a stratified prokaryote microbiome of a Red Sea deep halocline.</title>
        <authorList>
            <person name="Michoud G."/>
            <person name="Ngugi D.K."/>
            <person name="Barozzi A."/>
            <person name="Merlino G."/>
            <person name="Calleja M.L."/>
            <person name="Delgado-Huertas A."/>
            <person name="Moran X.A.G."/>
            <person name="Daffonchio D."/>
        </authorList>
    </citation>
    <scope>NUCLEOTIDE SEQUENCE</scope>
    <source>
        <strain evidence="1">SuakinDeep_MAG55_1</strain>
    </source>
</reference>
<dbReference type="Proteomes" id="UP000722750">
    <property type="component" value="Unassembled WGS sequence"/>
</dbReference>
<dbReference type="AlphaFoldDB" id="A0A941W244"/>
<comment type="caution">
    <text evidence="1">The sequence shown here is derived from an EMBL/GenBank/DDBJ whole genome shotgun (WGS) entry which is preliminary data.</text>
</comment>